<dbReference type="PANTHER" id="PTHR24067">
    <property type="entry name" value="UBIQUITIN-CONJUGATING ENZYME E2"/>
    <property type="match status" value="1"/>
</dbReference>
<feature type="region of interest" description="Disordered" evidence="1">
    <location>
        <begin position="56"/>
        <end position="77"/>
    </location>
</feature>
<feature type="compositionally biased region" description="Polar residues" evidence="1">
    <location>
        <begin position="56"/>
        <end position="68"/>
    </location>
</feature>
<feature type="domain" description="UBC core" evidence="2">
    <location>
        <begin position="65"/>
        <end position="146"/>
    </location>
</feature>
<protein>
    <recommendedName>
        <fullName evidence="2">UBC core domain-containing protein</fullName>
    </recommendedName>
</protein>
<dbReference type="Proteomes" id="UP001642360">
    <property type="component" value="Unassembled WGS sequence"/>
</dbReference>
<comment type="caution">
    <text evidence="3">The sequence shown here is derived from an EMBL/GenBank/DDBJ whole genome shotgun (WGS) entry which is preliminary data.</text>
</comment>
<gene>
    <name evidence="3" type="ORF">ILEXP_LOCUS31843</name>
</gene>
<dbReference type="Gene3D" id="3.10.110.10">
    <property type="entry name" value="Ubiquitin Conjugating Enzyme"/>
    <property type="match status" value="1"/>
</dbReference>
<dbReference type="AlphaFoldDB" id="A0ABC8T723"/>
<evidence type="ECO:0000259" key="2">
    <source>
        <dbReference type="PROSITE" id="PS50127"/>
    </source>
</evidence>
<dbReference type="PROSITE" id="PS50127">
    <property type="entry name" value="UBC_2"/>
    <property type="match status" value="1"/>
</dbReference>
<evidence type="ECO:0000313" key="3">
    <source>
        <dbReference type="EMBL" id="CAK9162882.1"/>
    </source>
</evidence>
<dbReference type="InterPro" id="IPR016135">
    <property type="entry name" value="UBQ-conjugating_enzyme/RWD"/>
</dbReference>
<keyword evidence="4" id="KW-1185">Reference proteome</keyword>
<proteinExistence type="predicted"/>
<organism evidence="3 4">
    <name type="scientific">Ilex paraguariensis</name>
    <name type="common">yerba mate</name>
    <dbReference type="NCBI Taxonomy" id="185542"/>
    <lineage>
        <taxon>Eukaryota</taxon>
        <taxon>Viridiplantae</taxon>
        <taxon>Streptophyta</taxon>
        <taxon>Embryophyta</taxon>
        <taxon>Tracheophyta</taxon>
        <taxon>Spermatophyta</taxon>
        <taxon>Magnoliopsida</taxon>
        <taxon>eudicotyledons</taxon>
        <taxon>Gunneridae</taxon>
        <taxon>Pentapetalae</taxon>
        <taxon>asterids</taxon>
        <taxon>campanulids</taxon>
        <taxon>Aquifoliales</taxon>
        <taxon>Aquifoliaceae</taxon>
        <taxon>Ilex</taxon>
    </lineage>
</organism>
<dbReference type="Pfam" id="PF00179">
    <property type="entry name" value="UQ_con"/>
    <property type="match status" value="1"/>
</dbReference>
<reference evidence="3 4" key="1">
    <citation type="submission" date="2024-02" db="EMBL/GenBank/DDBJ databases">
        <authorList>
            <person name="Vignale AGUSTIN F."/>
            <person name="Sosa J E."/>
            <person name="Modenutti C."/>
        </authorList>
    </citation>
    <scope>NUCLEOTIDE SEQUENCE [LARGE SCALE GENOMIC DNA]</scope>
</reference>
<evidence type="ECO:0000313" key="4">
    <source>
        <dbReference type="Proteomes" id="UP001642360"/>
    </source>
</evidence>
<dbReference type="EMBL" id="CAUOFW020003947">
    <property type="protein sequence ID" value="CAK9162882.1"/>
    <property type="molecule type" value="Genomic_DNA"/>
</dbReference>
<name>A0ABC8T723_9AQUA</name>
<evidence type="ECO:0000256" key="1">
    <source>
        <dbReference type="SAM" id="MobiDB-lite"/>
    </source>
</evidence>
<dbReference type="InterPro" id="IPR000608">
    <property type="entry name" value="UBC"/>
</dbReference>
<dbReference type="SUPFAM" id="SSF54495">
    <property type="entry name" value="UBC-like"/>
    <property type="match status" value="1"/>
</dbReference>
<accession>A0ABC8T723</accession>
<sequence>MAHLSVGRPITPWATRRPLHLTCITSLHVTQTPLTKTTHRDSEFLSVEITDGWSSTTHSNLSGTSVSAHSGEDVDSGVEEIDDGFQEVSRVPLTLILVSFAVRMTLHGSWNGGTFKLTLQFTEDDPDKPPTVRFMSRMFHPNIAAL</sequence>
<dbReference type="InterPro" id="IPR050113">
    <property type="entry name" value="Ub_conjugating_enzyme"/>
</dbReference>